<evidence type="ECO:0000259" key="3">
    <source>
        <dbReference type="Pfam" id="PF13400"/>
    </source>
</evidence>
<feature type="compositionally biased region" description="Basic residues" evidence="1">
    <location>
        <begin position="26"/>
        <end position="51"/>
    </location>
</feature>
<keyword evidence="5" id="KW-1185">Reference proteome</keyword>
<dbReference type="NCBIfam" id="TIGR03816">
    <property type="entry name" value="tadE_like_DECH"/>
    <property type="match status" value="1"/>
</dbReference>
<gene>
    <name evidence="4" type="ORF">F5544_02015</name>
</gene>
<accession>A0A6G9Y599</accession>
<reference evidence="4 5" key="1">
    <citation type="journal article" date="2019" name="ACS Chem. Biol.">
        <title>Identification and Mobilization of a Cryptic Antibiotic Biosynthesis Gene Locus from a Human-Pathogenic Nocardia Isolate.</title>
        <authorList>
            <person name="Herisse M."/>
            <person name="Ishida K."/>
            <person name="Porter J.L."/>
            <person name="Howden B."/>
            <person name="Hertweck C."/>
            <person name="Stinear T.P."/>
            <person name="Pidot S.J."/>
        </authorList>
    </citation>
    <scope>NUCLEOTIDE SEQUENCE [LARGE SCALE GENOMIC DNA]</scope>
    <source>
        <strain evidence="4 5">AUSMDU00012717</strain>
    </source>
</reference>
<name>A0A6G9Y599_9NOCA</name>
<evidence type="ECO:0000256" key="2">
    <source>
        <dbReference type="SAM" id="Phobius"/>
    </source>
</evidence>
<protein>
    <recommendedName>
        <fullName evidence="3">Putative Flp pilus-assembly TadG-like N-terminal domain-containing protein</fullName>
    </recommendedName>
</protein>
<feature type="transmembrane region" description="Helical" evidence="2">
    <location>
        <begin position="101"/>
        <end position="126"/>
    </location>
</feature>
<dbReference type="Pfam" id="PF13400">
    <property type="entry name" value="Tad"/>
    <property type="match status" value="1"/>
</dbReference>
<dbReference type="InterPro" id="IPR028087">
    <property type="entry name" value="Tad_N"/>
</dbReference>
<dbReference type="EMBL" id="CP046172">
    <property type="protein sequence ID" value="QIS08324.1"/>
    <property type="molecule type" value="Genomic_DNA"/>
</dbReference>
<dbReference type="InterPro" id="IPR021202">
    <property type="entry name" value="Rv3654c-like"/>
</dbReference>
<dbReference type="Proteomes" id="UP000503540">
    <property type="component" value="Chromosome"/>
</dbReference>
<sequence>MPRRSARGVGSDPLCRCRPRGGPAHSPRRSRRCHCRGSPHRATRRRYHGAHRGVSGDRSGLRPHAAASAPGPARRGRRRDRTRGDHVTAARLRASDGAATVLACAGLAALVVVTLLIGQVGMVIVARHRAQAAADLGALAGAGALDGGAEAGCAAAEEIVRRMKFQVEGCSVTDWDVTLTVTEKIPMGLLGDRTVRAVARAGPTEVVDMTTANR</sequence>
<dbReference type="AlphaFoldDB" id="A0A6G9Y599"/>
<evidence type="ECO:0000313" key="5">
    <source>
        <dbReference type="Proteomes" id="UP000503540"/>
    </source>
</evidence>
<dbReference type="KEGG" id="nah:F5544_02015"/>
<proteinExistence type="predicted"/>
<feature type="region of interest" description="Disordered" evidence="1">
    <location>
        <begin position="1"/>
        <end position="86"/>
    </location>
</feature>
<keyword evidence="2" id="KW-1133">Transmembrane helix</keyword>
<keyword evidence="2" id="KW-0812">Transmembrane</keyword>
<evidence type="ECO:0000313" key="4">
    <source>
        <dbReference type="EMBL" id="QIS08324.1"/>
    </source>
</evidence>
<organism evidence="4 5">
    <name type="scientific">Nocardia arthritidis</name>
    <dbReference type="NCBI Taxonomy" id="228602"/>
    <lineage>
        <taxon>Bacteria</taxon>
        <taxon>Bacillati</taxon>
        <taxon>Actinomycetota</taxon>
        <taxon>Actinomycetes</taxon>
        <taxon>Mycobacteriales</taxon>
        <taxon>Nocardiaceae</taxon>
        <taxon>Nocardia</taxon>
    </lineage>
</organism>
<keyword evidence="2" id="KW-0472">Membrane</keyword>
<feature type="domain" description="Putative Flp pilus-assembly TadG-like N-terminal" evidence="3">
    <location>
        <begin position="97"/>
        <end position="143"/>
    </location>
</feature>
<evidence type="ECO:0000256" key="1">
    <source>
        <dbReference type="SAM" id="MobiDB-lite"/>
    </source>
</evidence>
<feature type="compositionally biased region" description="Low complexity" evidence="1">
    <location>
        <begin position="62"/>
        <end position="73"/>
    </location>
</feature>